<dbReference type="Gene3D" id="1.20.1390.10">
    <property type="entry name" value="PWI domain"/>
    <property type="match status" value="1"/>
</dbReference>
<gene>
    <name evidence="12" type="ORF">IWQ60_003238</name>
</gene>
<feature type="region of interest" description="Disordered" evidence="10">
    <location>
        <begin position="1"/>
        <end position="21"/>
    </location>
</feature>
<dbReference type="GO" id="GO:0061630">
    <property type="term" value="F:ubiquitin protein ligase activity"/>
    <property type="evidence" value="ECO:0007669"/>
    <property type="project" value="UniProtKB-EC"/>
</dbReference>
<dbReference type="PANTHER" id="PTHR46077">
    <property type="entry name" value="E3 UBIQUITIN-PROTEIN LIGASE TOPORS"/>
    <property type="match status" value="1"/>
</dbReference>
<sequence length="237" mass="27005">MSDQLPATVAAESETTPAADDSGDRCAICLDGWERPAFIDGCFHAFCLPCISQWCEHDPRCPLCKRPVRTVVYDVEGSYHRTWTVTTSRQAGLTDGTGRPRPSRPLGATTSRRYRYAFGQPTGFTEAQALRKRQAVYGHSRQVDPDRIRRWVAREVRVILGDENPLVVYEYVMALLHRPVDLGSSEIHEELRPFFHEYTDTFLRELQTFSNSHLSIDFYDRYVAYGPPGQSGNESPW</sequence>
<evidence type="ECO:0000256" key="7">
    <source>
        <dbReference type="ARBA" id="ARBA00023015"/>
    </source>
</evidence>
<dbReference type="GO" id="GO:0008270">
    <property type="term" value="F:zinc ion binding"/>
    <property type="evidence" value="ECO:0007669"/>
    <property type="project" value="UniProtKB-KW"/>
</dbReference>
<dbReference type="OrthoDB" id="21204at2759"/>
<dbReference type="PANTHER" id="PTHR46077:SF1">
    <property type="entry name" value="TOP1 BINDING ARGININE_SERINE RICH PROTEIN, E3 UBIQUITIN LIGASE"/>
    <property type="match status" value="1"/>
</dbReference>
<evidence type="ECO:0000256" key="1">
    <source>
        <dbReference type="ARBA" id="ARBA00000900"/>
    </source>
</evidence>
<dbReference type="Pfam" id="PF13923">
    <property type="entry name" value="zf-C3HC4_2"/>
    <property type="match status" value="1"/>
</dbReference>
<dbReference type="Gene3D" id="3.30.40.10">
    <property type="entry name" value="Zinc/RING finger domain, C3HC4 (zinc finger)"/>
    <property type="match status" value="1"/>
</dbReference>
<evidence type="ECO:0000256" key="9">
    <source>
        <dbReference type="PROSITE-ProRule" id="PRU00175"/>
    </source>
</evidence>
<keyword evidence="8" id="KW-0804">Transcription</keyword>
<evidence type="ECO:0000259" key="11">
    <source>
        <dbReference type="PROSITE" id="PS50089"/>
    </source>
</evidence>
<comment type="caution">
    <text evidence="12">The sequence shown here is derived from an EMBL/GenBank/DDBJ whole genome shotgun (WGS) entry which is preliminary data.</text>
</comment>
<comment type="catalytic activity">
    <reaction evidence="1">
        <text>S-ubiquitinyl-[E2 ubiquitin-conjugating enzyme]-L-cysteine + [acceptor protein]-L-lysine = [E2 ubiquitin-conjugating enzyme]-L-cysteine + N(6)-ubiquitinyl-[acceptor protein]-L-lysine.</text>
        <dbReference type="EC" id="2.3.2.27"/>
    </reaction>
</comment>
<evidence type="ECO:0000313" key="12">
    <source>
        <dbReference type="EMBL" id="KAJ1927085.1"/>
    </source>
</evidence>
<accession>A0A9W8DUZ5</accession>
<dbReference type="Proteomes" id="UP001150569">
    <property type="component" value="Unassembled WGS sequence"/>
</dbReference>
<evidence type="ECO:0000256" key="8">
    <source>
        <dbReference type="ARBA" id="ARBA00023163"/>
    </source>
</evidence>
<dbReference type="CDD" id="cd16574">
    <property type="entry name" value="RING-HC_Topors"/>
    <property type="match status" value="1"/>
</dbReference>
<evidence type="ECO:0000256" key="6">
    <source>
        <dbReference type="ARBA" id="ARBA00022833"/>
    </source>
</evidence>
<dbReference type="SUPFAM" id="SSF57850">
    <property type="entry name" value="RING/U-box"/>
    <property type="match status" value="1"/>
</dbReference>
<dbReference type="SMART" id="SM00184">
    <property type="entry name" value="RING"/>
    <property type="match status" value="1"/>
</dbReference>
<keyword evidence="4" id="KW-0479">Metal-binding</keyword>
<proteinExistence type="predicted"/>
<feature type="domain" description="RING-type" evidence="11">
    <location>
        <begin position="26"/>
        <end position="65"/>
    </location>
</feature>
<evidence type="ECO:0000313" key="13">
    <source>
        <dbReference type="Proteomes" id="UP001150569"/>
    </source>
</evidence>
<dbReference type="GO" id="GO:0006513">
    <property type="term" value="P:protein monoubiquitination"/>
    <property type="evidence" value="ECO:0007669"/>
    <property type="project" value="TreeGrafter"/>
</dbReference>
<dbReference type="GO" id="GO:0000209">
    <property type="term" value="P:protein polyubiquitination"/>
    <property type="evidence" value="ECO:0007669"/>
    <property type="project" value="TreeGrafter"/>
</dbReference>
<dbReference type="EC" id="2.3.2.27" evidence="2"/>
<evidence type="ECO:0000256" key="4">
    <source>
        <dbReference type="ARBA" id="ARBA00022723"/>
    </source>
</evidence>
<dbReference type="InterPro" id="IPR002483">
    <property type="entry name" value="PWI_dom"/>
</dbReference>
<organism evidence="12 13">
    <name type="scientific">Tieghemiomyces parasiticus</name>
    <dbReference type="NCBI Taxonomy" id="78921"/>
    <lineage>
        <taxon>Eukaryota</taxon>
        <taxon>Fungi</taxon>
        <taxon>Fungi incertae sedis</taxon>
        <taxon>Zoopagomycota</taxon>
        <taxon>Kickxellomycotina</taxon>
        <taxon>Dimargaritomycetes</taxon>
        <taxon>Dimargaritales</taxon>
        <taxon>Dimargaritaceae</taxon>
        <taxon>Tieghemiomyces</taxon>
    </lineage>
</organism>
<dbReference type="InterPro" id="IPR017907">
    <property type="entry name" value="Znf_RING_CS"/>
</dbReference>
<keyword evidence="5 9" id="KW-0863">Zinc-finger</keyword>
<keyword evidence="13" id="KW-1185">Reference proteome</keyword>
<name>A0A9W8DUZ5_9FUNG</name>
<evidence type="ECO:0000256" key="2">
    <source>
        <dbReference type="ARBA" id="ARBA00012483"/>
    </source>
</evidence>
<dbReference type="EMBL" id="JANBPT010000135">
    <property type="protein sequence ID" value="KAJ1927085.1"/>
    <property type="molecule type" value="Genomic_DNA"/>
</dbReference>
<keyword evidence="7" id="KW-0805">Transcription regulation</keyword>
<dbReference type="Pfam" id="PF01480">
    <property type="entry name" value="PWI"/>
    <property type="match status" value="1"/>
</dbReference>
<protein>
    <recommendedName>
        <fullName evidence="2">RING-type E3 ubiquitin transferase</fullName>
        <ecNumber evidence="2">2.3.2.27</ecNumber>
    </recommendedName>
</protein>
<dbReference type="AlphaFoldDB" id="A0A9W8DUZ5"/>
<dbReference type="InterPro" id="IPR001841">
    <property type="entry name" value="Znf_RING"/>
</dbReference>
<keyword evidence="3" id="KW-0808">Transferase</keyword>
<dbReference type="PROSITE" id="PS50089">
    <property type="entry name" value="ZF_RING_2"/>
    <property type="match status" value="1"/>
</dbReference>
<dbReference type="InterPro" id="IPR058746">
    <property type="entry name" value="Znf_RING-type_Topors"/>
</dbReference>
<reference evidence="12" key="1">
    <citation type="submission" date="2022-07" db="EMBL/GenBank/DDBJ databases">
        <title>Phylogenomic reconstructions and comparative analyses of Kickxellomycotina fungi.</title>
        <authorList>
            <person name="Reynolds N.K."/>
            <person name="Stajich J.E."/>
            <person name="Barry K."/>
            <person name="Grigoriev I.V."/>
            <person name="Crous P."/>
            <person name="Smith M.E."/>
        </authorList>
    </citation>
    <scope>NUCLEOTIDE SEQUENCE</scope>
    <source>
        <strain evidence="12">RSA 861</strain>
    </source>
</reference>
<keyword evidence="6" id="KW-0862">Zinc</keyword>
<evidence type="ECO:0000256" key="3">
    <source>
        <dbReference type="ARBA" id="ARBA00022679"/>
    </source>
</evidence>
<evidence type="ECO:0000256" key="10">
    <source>
        <dbReference type="SAM" id="MobiDB-lite"/>
    </source>
</evidence>
<dbReference type="PROSITE" id="PS00518">
    <property type="entry name" value="ZF_RING_1"/>
    <property type="match status" value="1"/>
</dbReference>
<evidence type="ECO:0000256" key="5">
    <source>
        <dbReference type="ARBA" id="ARBA00022771"/>
    </source>
</evidence>
<dbReference type="InterPro" id="IPR013083">
    <property type="entry name" value="Znf_RING/FYVE/PHD"/>
</dbReference>